<dbReference type="AlphaFoldDB" id="A0A1R4F8V0"/>
<reference evidence="2 3" key="1">
    <citation type="submission" date="2017-02" db="EMBL/GenBank/DDBJ databases">
        <authorList>
            <person name="Peterson S.W."/>
        </authorList>
    </citation>
    <scope>NUCLEOTIDE SEQUENCE [LARGE SCALE GENOMIC DNA]</scope>
    <source>
        <strain evidence="2 3">LMG 22410</strain>
    </source>
</reference>
<feature type="transmembrane region" description="Helical" evidence="1">
    <location>
        <begin position="31"/>
        <end position="49"/>
    </location>
</feature>
<organism evidence="2 3">
    <name type="scientific">Agrococcus casei LMG 22410</name>
    <dbReference type="NCBI Taxonomy" id="1255656"/>
    <lineage>
        <taxon>Bacteria</taxon>
        <taxon>Bacillati</taxon>
        <taxon>Actinomycetota</taxon>
        <taxon>Actinomycetes</taxon>
        <taxon>Micrococcales</taxon>
        <taxon>Microbacteriaceae</taxon>
        <taxon>Agrococcus</taxon>
    </lineage>
</organism>
<gene>
    <name evidence="2" type="ORF">CZ674_03105</name>
</gene>
<dbReference type="Proteomes" id="UP000195787">
    <property type="component" value="Unassembled WGS sequence"/>
</dbReference>
<dbReference type="GeneID" id="303174302"/>
<dbReference type="RefSeq" id="WP_159456880.1">
    <property type="nucleotide sequence ID" value="NZ_FUHU01000020.1"/>
</dbReference>
<sequence>MDDEKAHPNWYAAFIAALFTAVVLGMLWDDWFFGIAIGAMIGIVVGLTFKTKPRE</sequence>
<evidence type="ECO:0000313" key="3">
    <source>
        <dbReference type="Proteomes" id="UP000195787"/>
    </source>
</evidence>
<keyword evidence="1" id="KW-1133">Transmembrane helix</keyword>
<name>A0A1R4F8V0_9MICO</name>
<accession>A0A1R4F8V0</accession>
<keyword evidence="1" id="KW-0472">Membrane</keyword>
<proteinExistence type="predicted"/>
<protein>
    <submittedName>
        <fullName evidence="2">Uncharacterized protein</fullName>
    </submittedName>
</protein>
<keyword evidence="3" id="KW-1185">Reference proteome</keyword>
<feature type="transmembrane region" description="Helical" evidence="1">
    <location>
        <begin position="9"/>
        <end position="25"/>
    </location>
</feature>
<evidence type="ECO:0000313" key="2">
    <source>
        <dbReference type="EMBL" id="SJM52281.1"/>
    </source>
</evidence>
<dbReference type="OrthoDB" id="10005368at2"/>
<evidence type="ECO:0000256" key="1">
    <source>
        <dbReference type="SAM" id="Phobius"/>
    </source>
</evidence>
<keyword evidence="1" id="KW-0812">Transmembrane</keyword>
<dbReference type="EMBL" id="FUHU01000020">
    <property type="protein sequence ID" value="SJM52281.1"/>
    <property type="molecule type" value="Genomic_DNA"/>
</dbReference>